<dbReference type="SMART" id="SM00857">
    <property type="entry name" value="Resolvase"/>
    <property type="match status" value="1"/>
</dbReference>
<dbReference type="InterPro" id="IPR038109">
    <property type="entry name" value="DNA_bind_recomb_sf"/>
</dbReference>
<dbReference type="Pfam" id="PF00239">
    <property type="entry name" value="Resolvase"/>
    <property type="match status" value="1"/>
</dbReference>
<dbReference type="PANTHER" id="PTHR30461">
    <property type="entry name" value="DNA-INVERTASE FROM LAMBDOID PROPHAGE"/>
    <property type="match status" value="1"/>
</dbReference>
<dbReference type="GO" id="GO:0003677">
    <property type="term" value="F:DNA binding"/>
    <property type="evidence" value="ECO:0007669"/>
    <property type="project" value="InterPro"/>
</dbReference>
<evidence type="ECO:0000313" key="4">
    <source>
        <dbReference type="EMBL" id="OOK79031.1"/>
    </source>
</evidence>
<dbReference type="EMBL" id="MVBM01000002">
    <property type="protein sequence ID" value="OOK79031.1"/>
    <property type="molecule type" value="Genomic_DNA"/>
</dbReference>
<dbReference type="Proteomes" id="UP000189229">
    <property type="component" value="Unassembled WGS sequence"/>
</dbReference>
<sequence>MFVATALYLRQSFDRTRDEAAIDRQRAECRALAERKGWTDLREYVDNDRSATNTKKPRPAYQQLLTDMAAGHVQAVVAWDLDRLHRRPIELETFMPLADRMNVKLATVSGEVDLSTAQGRLTARLKGSVAAHEGEHKAARQRAAAKQMAERGLPKWKSAFGYTDDHQPHPVESELVRKGYETILGGGSLSGLAREWNAKGFYGRNGKPWTASTLGLFMRKPRNAGLRAHNDVIVGPGSWPPLVDESTWRATQALLDDPARKPGPKTVRKHFLTGVLRCGKCEDGGRIGGYQGPRGQERYRCWKCLGVAISKPETDDYIRGLVAARLAREDAKQLLIDQEAPDLDRLTSEANTLRARIDELAVAFADGDLTAGQVRTATQRLQAKLTAAESRMASASAKLVFTDVPLGTERVHAAFARMDLDRQRAIVNTVLTGTVMPVGKRGRVPFDPERIAIEWRR</sequence>
<reference evidence="4 5" key="1">
    <citation type="submission" date="2017-02" db="EMBL/GenBank/DDBJ databases">
        <title>Complete genome sequences of Mycobacterium kansasii strains isolated from rhesus macaques.</title>
        <authorList>
            <person name="Panda A."/>
            <person name="Nagaraj S."/>
            <person name="Zhao X."/>
            <person name="Tettelin H."/>
            <person name="Detolla L.J."/>
        </authorList>
    </citation>
    <scope>NUCLEOTIDE SEQUENCE [LARGE SCALE GENOMIC DNA]</scope>
    <source>
        <strain evidence="4 5">11-3813</strain>
    </source>
</reference>
<name>A0A1V3XKN9_MYCKA</name>
<dbReference type="InterPro" id="IPR006119">
    <property type="entry name" value="Resolv_N"/>
</dbReference>
<feature type="domain" description="Recombinase" evidence="3">
    <location>
        <begin position="157"/>
        <end position="261"/>
    </location>
</feature>
<dbReference type="Gene3D" id="3.40.50.1390">
    <property type="entry name" value="Resolvase, N-terminal catalytic domain"/>
    <property type="match status" value="1"/>
</dbReference>
<feature type="domain" description="Resolvase/invertase-type recombinase catalytic" evidence="2">
    <location>
        <begin position="4"/>
        <end position="152"/>
    </location>
</feature>
<evidence type="ECO:0000259" key="3">
    <source>
        <dbReference type="PROSITE" id="PS51737"/>
    </source>
</evidence>
<comment type="caution">
    <text evidence="4">The sequence shown here is derived from an EMBL/GenBank/DDBJ whole genome shotgun (WGS) entry which is preliminary data.</text>
</comment>
<dbReference type="AlphaFoldDB" id="A0A1V3XKN9"/>
<evidence type="ECO:0000256" key="1">
    <source>
        <dbReference type="SAM" id="Coils"/>
    </source>
</evidence>
<evidence type="ECO:0000259" key="2">
    <source>
        <dbReference type="PROSITE" id="PS51736"/>
    </source>
</evidence>
<proteinExistence type="predicted"/>
<dbReference type="InterPro" id="IPR036162">
    <property type="entry name" value="Resolvase-like_N_sf"/>
</dbReference>
<dbReference type="GO" id="GO:0000150">
    <property type="term" value="F:DNA strand exchange activity"/>
    <property type="evidence" value="ECO:0007669"/>
    <property type="project" value="InterPro"/>
</dbReference>
<dbReference type="InterPro" id="IPR050639">
    <property type="entry name" value="SSR_resolvase"/>
</dbReference>
<dbReference type="PROSITE" id="PS51736">
    <property type="entry name" value="RECOMBINASES_3"/>
    <property type="match status" value="1"/>
</dbReference>
<protein>
    <submittedName>
        <fullName evidence="4">Recombinase family protein</fullName>
    </submittedName>
</protein>
<dbReference type="InterPro" id="IPR011109">
    <property type="entry name" value="DNA_bind_recombinase_dom"/>
</dbReference>
<evidence type="ECO:0000313" key="5">
    <source>
        <dbReference type="Proteomes" id="UP000189229"/>
    </source>
</evidence>
<feature type="coiled-coil region" evidence="1">
    <location>
        <begin position="343"/>
        <end position="398"/>
    </location>
</feature>
<dbReference type="PROSITE" id="PS51737">
    <property type="entry name" value="RECOMBINASE_DNA_BIND"/>
    <property type="match status" value="1"/>
</dbReference>
<dbReference type="PANTHER" id="PTHR30461:SF23">
    <property type="entry name" value="DNA RECOMBINASE-RELATED"/>
    <property type="match status" value="1"/>
</dbReference>
<dbReference type="Gene3D" id="3.90.1750.20">
    <property type="entry name" value="Putative Large Serine Recombinase, Chain B, Domain 2"/>
    <property type="match status" value="1"/>
</dbReference>
<organism evidence="4 5">
    <name type="scientific">Mycobacterium kansasii</name>
    <dbReference type="NCBI Taxonomy" id="1768"/>
    <lineage>
        <taxon>Bacteria</taxon>
        <taxon>Bacillati</taxon>
        <taxon>Actinomycetota</taxon>
        <taxon>Actinomycetes</taxon>
        <taxon>Mycobacteriales</taxon>
        <taxon>Mycobacteriaceae</taxon>
        <taxon>Mycobacterium</taxon>
    </lineage>
</organism>
<gene>
    <name evidence="4" type="ORF">BZL30_1967</name>
</gene>
<dbReference type="SUPFAM" id="SSF53041">
    <property type="entry name" value="Resolvase-like"/>
    <property type="match status" value="1"/>
</dbReference>
<keyword evidence="1" id="KW-0175">Coiled coil</keyword>
<accession>A0A1V3XKN9</accession>
<dbReference type="CDD" id="cd00338">
    <property type="entry name" value="Ser_Recombinase"/>
    <property type="match status" value="1"/>
</dbReference>
<dbReference type="Pfam" id="PF07508">
    <property type="entry name" value="Recombinase"/>
    <property type="match status" value="1"/>
</dbReference>